<dbReference type="PANTHER" id="PTHR33800:SF13">
    <property type="entry name" value="OS06G0113600 PROTEIN"/>
    <property type="match status" value="1"/>
</dbReference>
<keyword evidence="3" id="KW-1185">Reference proteome</keyword>
<dbReference type="Proteomes" id="UP000636709">
    <property type="component" value="Unassembled WGS sequence"/>
</dbReference>
<evidence type="ECO:0000313" key="2">
    <source>
        <dbReference type="EMBL" id="KAF8662279.1"/>
    </source>
</evidence>
<comment type="caution">
    <text evidence="2">The sequence shown here is derived from an EMBL/GenBank/DDBJ whole genome shotgun (WGS) entry which is preliminary data.</text>
</comment>
<gene>
    <name evidence="2" type="ORF">HU200_056484</name>
</gene>
<protein>
    <recommendedName>
        <fullName evidence="1">KIB1-4 beta-propeller domain-containing protein</fullName>
    </recommendedName>
</protein>
<dbReference type="PANTHER" id="PTHR33800">
    <property type="entry name" value="OS06G0113600 PROTEIN"/>
    <property type="match status" value="1"/>
</dbReference>
<accession>A0A835ARJ2</accession>
<feature type="domain" description="KIB1-4 beta-propeller" evidence="1">
    <location>
        <begin position="218"/>
        <end position="454"/>
    </location>
</feature>
<evidence type="ECO:0000313" key="3">
    <source>
        <dbReference type="Proteomes" id="UP000636709"/>
    </source>
</evidence>
<name>A0A835ARJ2_9POAL</name>
<evidence type="ECO:0000259" key="1">
    <source>
        <dbReference type="Pfam" id="PF03478"/>
    </source>
</evidence>
<sequence length="509" mass="57179">MEEKASRIRDPSRVRRLLERDAQVTPALPWPAAAAAIPDNKHGRCFRLRHQKNHHRWNPPTSGPRAALTPSTHASVFVFLSRPDTISLGRSAELNDSTVFDREVVAVKKTCHASSSSTSASMAGPDVWADLLDNLLHQIIAIFGSFHDLLAFIATCHSWRSALSSLPPAFRFNFPPLHLQPPDVGDPRHPYRSSSVNHTLPSNFKWKLVDPAKRTASLHRLAPRNLRGRMRYLGCSYGYLIFSNLGQCLLVDAYSGDTMRPPRLKFSGNNHEIYYGILVAPINSPNSQLLLCSRSSMFQWRVGASSWLEHPLNCESLLQIVFFRGEMFAMDILDRLHRIRLAPQPSMQEVAVVWEDDDRIAGIKIKPWLVICDDMLLLVEISLSRNAFFDFTANFKVFRLNFSVEPAEWVKVDNLGNNAFFLSFDRRNPTFSCMNPERWGGKSNCIYCASASADSDEAWSVAELGQALPCTTVAVGCSYRPEPIPEPSVHSDQLQSLWVLPSLVYGVGH</sequence>
<organism evidence="2 3">
    <name type="scientific">Digitaria exilis</name>
    <dbReference type="NCBI Taxonomy" id="1010633"/>
    <lineage>
        <taxon>Eukaryota</taxon>
        <taxon>Viridiplantae</taxon>
        <taxon>Streptophyta</taxon>
        <taxon>Embryophyta</taxon>
        <taxon>Tracheophyta</taxon>
        <taxon>Spermatophyta</taxon>
        <taxon>Magnoliopsida</taxon>
        <taxon>Liliopsida</taxon>
        <taxon>Poales</taxon>
        <taxon>Poaceae</taxon>
        <taxon>PACMAD clade</taxon>
        <taxon>Panicoideae</taxon>
        <taxon>Panicodae</taxon>
        <taxon>Paniceae</taxon>
        <taxon>Anthephorinae</taxon>
        <taxon>Digitaria</taxon>
    </lineage>
</organism>
<reference evidence="2" key="1">
    <citation type="submission" date="2020-07" db="EMBL/GenBank/DDBJ databases">
        <title>Genome sequence and genetic diversity analysis of an under-domesticated orphan crop, white fonio (Digitaria exilis).</title>
        <authorList>
            <person name="Bennetzen J.L."/>
            <person name="Chen S."/>
            <person name="Ma X."/>
            <person name="Wang X."/>
            <person name="Yssel A.E.J."/>
            <person name="Chaluvadi S.R."/>
            <person name="Johnson M."/>
            <person name="Gangashetty P."/>
            <person name="Hamidou F."/>
            <person name="Sanogo M.D."/>
            <person name="Zwaenepoel A."/>
            <person name="Wallace J."/>
            <person name="Van De Peer Y."/>
            <person name="Van Deynze A."/>
        </authorList>
    </citation>
    <scope>NUCLEOTIDE SEQUENCE</scope>
    <source>
        <tissue evidence="2">Leaves</tissue>
    </source>
</reference>
<dbReference type="EMBL" id="JACEFO010002381">
    <property type="protein sequence ID" value="KAF8662279.1"/>
    <property type="molecule type" value="Genomic_DNA"/>
</dbReference>
<proteinExistence type="predicted"/>
<dbReference type="InterPro" id="IPR005174">
    <property type="entry name" value="KIB1-4_b-propeller"/>
</dbReference>
<dbReference type="OrthoDB" id="616378at2759"/>
<dbReference type="Pfam" id="PF03478">
    <property type="entry name" value="Beta-prop_KIB1-4"/>
    <property type="match status" value="1"/>
</dbReference>
<dbReference type="AlphaFoldDB" id="A0A835ARJ2"/>